<reference evidence="2 3" key="1">
    <citation type="submission" date="2020-06" db="EMBL/GenBank/DDBJ databases">
        <title>Methanofollis fontis sp. nov., a methanogen isolated from marine sediments near a cold seep at Four-Way Closure Ridge offshore southwestern Taiwan.</title>
        <authorList>
            <person name="Chen S.-C."/>
            <person name="Teng N.-H."/>
            <person name="Lin Y.-S."/>
            <person name="Lai M.-C."/>
            <person name="Chen H.-H."/>
            <person name="Wang C.-C."/>
        </authorList>
    </citation>
    <scope>NUCLEOTIDE SEQUENCE [LARGE SCALE GENOMIC DNA]</scope>
    <source>
        <strain evidence="2 3">DSM 2702</strain>
    </source>
</reference>
<feature type="domain" description="Glycosyltransferase subfamily 4-like N-terminal" evidence="1">
    <location>
        <begin position="19"/>
        <end position="184"/>
    </location>
</feature>
<dbReference type="SUPFAM" id="SSF53756">
    <property type="entry name" value="UDP-Glycosyltransferase/glycogen phosphorylase"/>
    <property type="match status" value="1"/>
</dbReference>
<gene>
    <name evidence="2" type="ORF">HWN36_05010</name>
</gene>
<organism evidence="2 3">
    <name type="scientific">Methanofollis tationis</name>
    <dbReference type="NCBI Taxonomy" id="81417"/>
    <lineage>
        <taxon>Archaea</taxon>
        <taxon>Methanobacteriati</taxon>
        <taxon>Methanobacteriota</taxon>
        <taxon>Stenosarchaea group</taxon>
        <taxon>Methanomicrobia</taxon>
        <taxon>Methanomicrobiales</taxon>
        <taxon>Methanomicrobiaceae</taxon>
        <taxon>Methanofollis</taxon>
    </lineage>
</organism>
<evidence type="ECO:0000313" key="3">
    <source>
        <dbReference type="Proteomes" id="UP000570823"/>
    </source>
</evidence>
<dbReference type="InterPro" id="IPR028098">
    <property type="entry name" value="Glyco_trans_4-like_N"/>
</dbReference>
<dbReference type="Proteomes" id="UP000570823">
    <property type="component" value="Unassembled WGS sequence"/>
</dbReference>
<dbReference type="GO" id="GO:0016757">
    <property type="term" value="F:glycosyltransferase activity"/>
    <property type="evidence" value="ECO:0007669"/>
    <property type="project" value="TreeGrafter"/>
</dbReference>
<keyword evidence="3" id="KW-1185">Reference proteome</keyword>
<dbReference type="Pfam" id="PF13439">
    <property type="entry name" value="Glyco_transf_4"/>
    <property type="match status" value="1"/>
</dbReference>
<name>A0A7K4HN27_9EURY</name>
<dbReference type="Pfam" id="PF13692">
    <property type="entry name" value="Glyco_trans_1_4"/>
    <property type="match status" value="1"/>
</dbReference>
<protein>
    <submittedName>
        <fullName evidence="2">Glycosyltransferase family 4 protein</fullName>
    </submittedName>
</protein>
<comment type="caution">
    <text evidence="2">The sequence shown here is derived from an EMBL/GenBank/DDBJ whole genome shotgun (WGS) entry which is preliminary data.</text>
</comment>
<accession>A0A7K4HN27</accession>
<dbReference type="Gene3D" id="3.40.50.2000">
    <property type="entry name" value="Glycogen Phosphorylase B"/>
    <property type="match status" value="2"/>
</dbReference>
<dbReference type="PANTHER" id="PTHR12526">
    <property type="entry name" value="GLYCOSYLTRANSFERASE"/>
    <property type="match status" value="1"/>
</dbReference>
<dbReference type="CDD" id="cd03801">
    <property type="entry name" value="GT4_PimA-like"/>
    <property type="match status" value="1"/>
</dbReference>
<dbReference type="EMBL" id="JABXWR010000001">
    <property type="protein sequence ID" value="NVO66681.1"/>
    <property type="molecule type" value="Genomic_DNA"/>
</dbReference>
<keyword evidence="2" id="KW-0808">Transferase</keyword>
<dbReference type="RefSeq" id="WP_176788353.1">
    <property type="nucleotide sequence ID" value="NZ_JABXWR010000001.1"/>
</dbReference>
<sequence length="377" mass="42111">MRPLKIAFFCWESLHAVRVGGLAPAATCLAEALARRGHEIHFFTRGPGPDRRNGVRYHYCSSQGGNIVDYCRDLSLQAAALFRGEDSPPFDILHFHDWHFVEALHLFRDRKTVLSFHSTEYGRNGNQRGGWWEFGEISGKEWYGAYIAKRVTAVSRTLRQEVMGLYNVPDYKIDAVPNGIDPDRYYMPVDAGAVKEKYGVHPYAPLVFFGGRLAYQKGPDLLLRAVPAVLKNRWDAHFLFAGEGDMHGVLSRRARGMPVRLLGYLDEPAYIRLMNAADIVAIPSRNEPFGLVLTEAWSAGRCVVASDVGGLSENIDQFVNGVKVQPSAKGIADGINAVIGDHGLCCALGRRGREKVEREFRWESVAGAMERVYEQVL</sequence>
<evidence type="ECO:0000259" key="1">
    <source>
        <dbReference type="Pfam" id="PF13439"/>
    </source>
</evidence>
<proteinExistence type="predicted"/>
<dbReference type="PANTHER" id="PTHR12526:SF625">
    <property type="entry name" value="PHOSPHATIDYLINOSITOL GLYCAN-CLASS A"/>
    <property type="match status" value="1"/>
</dbReference>
<evidence type="ECO:0000313" key="2">
    <source>
        <dbReference type="EMBL" id="NVO66681.1"/>
    </source>
</evidence>
<dbReference type="AlphaFoldDB" id="A0A7K4HN27"/>